<organism evidence="5 6">
    <name type="scientific">Planktothrix tepida PCC 9214</name>
    <dbReference type="NCBI Taxonomy" id="671072"/>
    <lineage>
        <taxon>Bacteria</taxon>
        <taxon>Bacillati</taxon>
        <taxon>Cyanobacteriota</taxon>
        <taxon>Cyanophyceae</taxon>
        <taxon>Oscillatoriophycideae</taxon>
        <taxon>Oscillatoriales</taxon>
        <taxon>Microcoleaceae</taxon>
        <taxon>Planktothrix</taxon>
    </lineage>
</organism>
<dbReference type="SUPFAM" id="SSF117074">
    <property type="entry name" value="Hypothetical protein PA1324"/>
    <property type="match status" value="4"/>
</dbReference>
<proteinExistence type="predicted"/>
<dbReference type="EMBL" id="CZDF01000132">
    <property type="protein sequence ID" value="CUR31373.1"/>
    <property type="molecule type" value="Genomic_DNA"/>
</dbReference>
<dbReference type="RefSeq" id="WP_072718240.1">
    <property type="nucleotide sequence ID" value="NZ_LN889782.1"/>
</dbReference>
<gene>
    <name evidence="5" type="ORF">PL9214290964</name>
</gene>
<dbReference type="GO" id="GO:0005576">
    <property type="term" value="C:extracellular region"/>
    <property type="evidence" value="ECO:0007669"/>
    <property type="project" value="UniProtKB-SubCell"/>
</dbReference>
<dbReference type="InterPro" id="IPR033764">
    <property type="entry name" value="Sdr_B"/>
</dbReference>
<feature type="domain" description="SD-repeat containing protein B" evidence="4">
    <location>
        <begin position="8"/>
        <end position="83"/>
    </location>
</feature>
<dbReference type="Pfam" id="PF17210">
    <property type="entry name" value="SdrD_B"/>
    <property type="match status" value="1"/>
</dbReference>
<evidence type="ECO:0000256" key="3">
    <source>
        <dbReference type="ARBA" id="ARBA00022729"/>
    </source>
</evidence>
<protein>
    <recommendedName>
        <fullName evidence="4">SD-repeat containing protein B domain-containing protein</fullName>
    </recommendedName>
</protein>
<accession>A0A1J1LFN6</accession>
<evidence type="ECO:0000259" key="4">
    <source>
        <dbReference type="Pfam" id="PF17210"/>
    </source>
</evidence>
<comment type="subcellular location">
    <subcellularLocation>
        <location evidence="1">Secreted</location>
    </subcellularLocation>
</comment>
<dbReference type="AlphaFoldDB" id="A0A1J1LFN6"/>
<dbReference type="Gene3D" id="2.60.40.10">
    <property type="entry name" value="Immunoglobulins"/>
    <property type="match status" value="3"/>
</dbReference>
<reference evidence="6" key="1">
    <citation type="submission" date="2015-10" db="EMBL/GenBank/DDBJ databases">
        <authorList>
            <person name="Regsiter A."/>
            <person name="william w."/>
        </authorList>
    </citation>
    <scope>NUCLEOTIDE SEQUENCE [LARGE SCALE GENOMIC DNA]</scope>
</reference>
<keyword evidence="6" id="KW-1185">Reference proteome</keyword>
<dbReference type="InterPro" id="IPR013783">
    <property type="entry name" value="Ig-like_fold"/>
</dbReference>
<evidence type="ECO:0000256" key="1">
    <source>
        <dbReference type="ARBA" id="ARBA00004613"/>
    </source>
</evidence>
<evidence type="ECO:0000313" key="5">
    <source>
        <dbReference type="EMBL" id="CUR31373.1"/>
    </source>
</evidence>
<keyword evidence="3" id="KW-0732">Signal</keyword>
<dbReference type="STRING" id="671072.PL9214290964"/>
<dbReference type="PANTHER" id="PTHR23303">
    <property type="entry name" value="CARBOXYPEPTIDASE REGULATORY REGION-CONTAINING"/>
    <property type="match status" value="1"/>
</dbReference>
<evidence type="ECO:0000313" key="6">
    <source>
        <dbReference type="Proteomes" id="UP000184315"/>
    </source>
</evidence>
<dbReference type="PANTHER" id="PTHR23303:SF15">
    <property type="entry name" value="COLOSSIN-A"/>
    <property type="match status" value="1"/>
</dbReference>
<sequence length="519" mass="54124">MSTLNGTTFNDINFNGIFDAGDIALPNVTVFLDSNGNGLPESLEKVSITDINGFYSFPSLAAGSYQVGQVVPPGFTRTTVAKPVTLTGAADTATFNIANTGAVTPVVPSLSGNIAGAVFVDNNLLGLYNYVYDDNGNIVPYNSNIYDSNGNLIVNTNGFANTQIYDPFTDATLPNIPVYIDLNNDGFLNSNEPSTFTNEAGFYNFNVLPPGSYLLRIAQASEVTGENSILGDLLSTTNTPLVVDVFGGSTTRADLGVVAPNSVYGKVINDLNGNGFPEASEPGIRGVTVFIDSNGNNVFDLGEKSTVSGADGAYIIKGLNTNVGQQSNETLAQNPYLAYQLLADPLSVAKSFPVTSVPPTTSYVRTSPLPGATIDAPVIPAGSAQANFLYTFAPTASAVLPDSITGFVFNDLNGDGIVQPGEPNLPGAEIYLDLNNNSKLDSSEPSSVSDAAGSFGFLNLDTPKDYIVRTTDQFLTTAVPNVILGTNQAAQVAVGLATFQPSPAINQNALIPVPGTTVV</sequence>
<name>A0A1J1LFN6_9CYAN</name>
<dbReference type="Proteomes" id="UP000184315">
    <property type="component" value="Unassembled WGS sequence"/>
</dbReference>
<keyword evidence="2" id="KW-0964">Secreted</keyword>
<dbReference type="InterPro" id="IPR051417">
    <property type="entry name" value="SDr/BOS_complex"/>
</dbReference>
<evidence type="ECO:0000256" key="2">
    <source>
        <dbReference type="ARBA" id="ARBA00022525"/>
    </source>
</evidence>